<dbReference type="PROSITE" id="PS50048">
    <property type="entry name" value="ZN2_CY6_FUNGAL_2"/>
    <property type="match status" value="1"/>
</dbReference>
<dbReference type="Pfam" id="PF04082">
    <property type="entry name" value="Fungal_trans"/>
    <property type="match status" value="1"/>
</dbReference>
<keyword evidence="2" id="KW-0479">Metal-binding</keyword>
<dbReference type="SMART" id="SM00066">
    <property type="entry name" value="GAL4"/>
    <property type="match status" value="1"/>
</dbReference>
<keyword evidence="4" id="KW-0539">Nucleus</keyword>
<dbReference type="GO" id="GO:0006351">
    <property type="term" value="P:DNA-templated transcription"/>
    <property type="evidence" value="ECO:0007669"/>
    <property type="project" value="InterPro"/>
</dbReference>
<evidence type="ECO:0000256" key="2">
    <source>
        <dbReference type="ARBA" id="ARBA00022723"/>
    </source>
</evidence>
<feature type="compositionally biased region" description="Basic and acidic residues" evidence="5">
    <location>
        <begin position="644"/>
        <end position="665"/>
    </location>
</feature>
<dbReference type="SMART" id="SM00906">
    <property type="entry name" value="Fungal_trans"/>
    <property type="match status" value="1"/>
</dbReference>
<dbReference type="InterPro" id="IPR050987">
    <property type="entry name" value="AtrR-like"/>
</dbReference>
<accession>A0A2L2SR35</accession>
<feature type="domain" description="Zn(2)-C6 fungal-type" evidence="6">
    <location>
        <begin position="17"/>
        <end position="46"/>
    </location>
</feature>
<evidence type="ECO:0000256" key="1">
    <source>
        <dbReference type="ARBA" id="ARBA00004123"/>
    </source>
</evidence>
<dbReference type="PANTHER" id="PTHR46910:SF3">
    <property type="entry name" value="HALOTOLERANCE PROTEIN 9-RELATED"/>
    <property type="match status" value="1"/>
</dbReference>
<feature type="compositionally biased region" description="Low complexity" evidence="5">
    <location>
        <begin position="49"/>
        <end position="64"/>
    </location>
</feature>
<feature type="region of interest" description="Disordered" evidence="5">
    <location>
        <begin position="47"/>
        <end position="99"/>
    </location>
</feature>
<protein>
    <recommendedName>
        <fullName evidence="6">Zn(2)-C6 fungal-type domain-containing protein</fullName>
    </recommendedName>
</protein>
<keyword evidence="3" id="KW-0238">DNA-binding</keyword>
<evidence type="ECO:0000313" key="8">
    <source>
        <dbReference type="Proteomes" id="UP000245910"/>
    </source>
</evidence>
<dbReference type="GO" id="GO:0005634">
    <property type="term" value="C:nucleus"/>
    <property type="evidence" value="ECO:0007669"/>
    <property type="project" value="UniProtKB-SubCell"/>
</dbReference>
<proteinExistence type="predicted"/>
<dbReference type="InterPro" id="IPR001138">
    <property type="entry name" value="Zn2Cys6_DnaBD"/>
</dbReference>
<dbReference type="CDD" id="cd12148">
    <property type="entry name" value="fungal_TF_MHR"/>
    <property type="match status" value="1"/>
</dbReference>
<feature type="compositionally biased region" description="Polar residues" evidence="5">
    <location>
        <begin position="681"/>
        <end position="693"/>
    </location>
</feature>
<reference evidence="8" key="1">
    <citation type="submission" date="2014-10" db="EMBL/GenBank/DDBJ databases">
        <authorList>
            <person name="King R."/>
        </authorList>
    </citation>
    <scope>NUCLEOTIDE SEQUENCE [LARGE SCALE GENOMIC DNA]</scope>
    <source>
        <strain evidence="8">A3/5</strain>
    </source>
</reference>
<evidence type="ECO:0000256" key="4">
    <source>
        <dbReference type="ARBA" id="ARBA00023242"/>
    </source>
</evidence>
<dbReference type="GO" id="GO:0008270">
    <property type="term" value="F:zinc ion binding"/>
    <property type="evidence" value="ECO:0007669"/>
    <property type="project" value="InterPro"/>
</dbReference>
<evidence type="ECO:0000256" key="5">
    <source>
        <dbReference type="SAM" id="MobiDB-lite"/>
    </source>
</evidence>
<feature type="compositionally biased region" description="Basic and acidic residues" evidence="5">
    <location>
        <begin position="65"/>
        <end position="81"/>
    </location>
</feature>
<sequence length="713" mass="79874">MPNIKVASEKRKRVLKVCNTCKTRKQKCDGLINCKNCRKRGFQCVYRPSKSTDSSSDSTASCSSSRHDLGEQSPEAAEHCDTPGTSGKTAGQYTVRESASPGKLDGFRIVSTLRSEEIGKYTPPRTEYCQQRYQTLVTLHLPLLELPDFSDCYSTESFVALVKQYLKLGSGSSKFTESSCIWFGPQQTSPASPNSTWPPDLPHIDISRLLVDNYFANYIDQAKTLGLINVVSLDSVQAIQATLHQPYNGPSQVCISDLCIIYLVLAIGLAFESGPTERDVQDPNLKKQFFDTNLKEQFFVSAEALLPPLKTYRRTESCSSVPWVLQALVLMSFYMLCVCRRHDAHSYCVQAFEIAHSFGIHRGKETEVESWSDAEKRSRRNVWRSLFVLDRLLAATLGKPLAINQYTDESLKLQEGTILNSAVDACRIIGETVKVVYSKPMTMKTVKVLIGYLDSVADVKVDLPALSVEQVRVDSFRIYADILLCRPFFLLRLIASREERRALDNIEPQINELSQRCVSVSIQAINMFKKGTRSTPPLPVDPFVPCVLIEATYVLLCSMYAGIHLTEEHLSLVKGAIAMLETVKKTNSCAEHSTSVLNLFLHDVNRQNRATIVKPELKGHAYESSQYRSPFYPPTQSGLVPPYDSRRRPAADDRNAIKQESHDHPNASASISLSPHMGSTFHHQPSVETPQHSWHNEHSGDMDLDGSQCERFK</sequence>
<dbReference type="GO" id="GO:0000981">
    <property type="term" value="F:DNA-binding transcription factor activity, RNA polymerase II-specific"/>
    <property type="evidence" value="ECO:0007669"/>
    <property type="project" value="InterPro"/>
</dbReference>
<evidence type="ECO:0000313" key="7">
    <source>
        <dbReference type="EMBL" id="CEI39331.1"/>
    </source>
</evidence>
<dbReference type="InterPro" id="IPR036864">
    <property type="entry name" value="Zn2-C6_fun-type_DNA-bd_sf"/>
</dbReference>
<dbReference type="SUPFAM" id="SSF57701">
    <property type="entry name" value="Zn2/Cys6 DNA-binding domain"/>
    <property type="match status" value="1"/>
</dbReference>
<dbReference type="EMBL" id="LN649232">
    <property type="protein sequence ID" value="CEI39331.1"/>
    <property type="molecule type" value="Genomic_DNA"/>
</dbReference>
<feature type="compositionally biased region" description="Polar residues" evidence="5">
    <location>
        <begin position="624"/>
        <end position="638"/>
    </location>
</feature>
<dbReference type="PANTHER" id="PTHR46910">
    <property type="entry name" value="TRANSCRIPTION FACTOR PDR1"/>
    <property type="match status" value="1"/>
</dbReference>
<name>A0A2L2SR35_9HYPO</name>
<dbReference type="Pfam" id="PF00172">
    <property type="entry name" value="Zn_clus"/>
    <property type="match status" value="1"/>
</dbReference>
<dbReference type="PROSITE" id="PS00463">
    <property type="entry name" value="ZN2_CY6_FUNGAL_1"/>
    <property type="match status" value="1"/>
</dbReference>
<comment type="subcellular location">
    <subcellularLocation>
        <location evidence="1">Nucleus</location>
    </subcellularLocation>
</comment>
<dbReference type="Gene3D" id="4.10.240.10">
    <property type="entry name" value="Zn(2)-C6 fungal-type DNA-binding domain"/>
    <property type="match status" value="1"/>
</dbReference>
<dbReference type="AlphaFoldDB" id="A0A2L2SR35"/>
<evidence type="ECO:0000259" key="6">
    <source>
        <dbReference type="PROSITE" id="PS50048"/>
    </source>
</evidence>
<feature type="compositionally biased region" description="Polar residues" evidence="5">
    <location>
        <begin position="83"/>
        <end position="97"/>
    </location>
</feature>
<organism evidence="7 8">
    <name type="scientific">Fusarium venenatum</name>
    <dbReference type="NCBI Taxonomy" id="56646"/>
    <lineage>
        <taxon>Eukaryota</taxon>
        <taxon>Fungi</taxon>
        <taxon>Dikarya</taxon>
        <taxon>Ascomycota</taxon>
        <taxon>Pezizomycotina</taxon>
        <taxon>Sordariomycetes</taxon>
        <taxon>Hypocreomycetidae</taxon>
        <taxon>Hypocreales</taxon>
        <taxon>Nectriaceae</taxon>
        <taxon>Fusarium</taxon>
    </lineage>
</organism>
<feature type="region of interest" description="Disordered" evidence="5">
    <location>
        <begin position="624"/>
        <end position="713"/>
    </location>
</feature>
<dbReference type="GO" id="GO:0003677">
    <property type="term" value="F:DNA binding"/>
    <property type="evidence" value="ECO:0007669"/>
    <property type="project" value="UniProtKB-KW"/>
</dbReference>
<dbReference type="STRING" id="56646.A0A2L2SR35"/>
<dbReference type="Proteomes" id="UP000245910">
    <property type="component" value="Chromosome IIII"/>
</dbReference>
<evidence type="ECO:0000256" key="3">
    <source>
        <dbReference type="ARBA" id="ARBA00023125"/>
    </source>
</evidence>
<dbReference type="InterPro" id="IPR007219">
    <property type="entry name" value="XnlR_reg_dom"/>
</dbReference>
<keyword evidence="8" id="KW-1185">Reference proteome</keyword>
<dbReference type="CDD" id="cd00067">
    <property type="entry name" value="GAL4"/>
    <property type="match status" value="1"/>
</dbReference>